<dbReference type="GO" id="GO:0003677">
    <property type="term" value="F:DNA binding"/>
    <property type="evidence" value="ECO:0007669"/>
    <property type="project" value="UniProtKB-KW"/>
</dbReference>
<dbReference type="Pfam" id="PF00589">
    <property type="entry name" value="Phage_integrase"/>
    <property type="match status" value="1"/>
</dbReference>
<feature type="non-terminal residue" evidence="5">
    <location>
        <position position="608"/>
    </location>
</feature>
<comment type="caution">
    <text evidence="5">The sequence shown here is derived from an EMBL/GenBank/DDBJ whole genome shotgun (WGS) entry which is preliminary data.</text>
</comment>
<accession>A0AAU9W0M6</accession>
<evidence type="ECO:0000259" key="3">
    <source>
        <dbReference type="PROSITE" id="PS51898"/>
    </source>
</evidence>
<dbReference type="SUPFAM" id="SSF56349">
    <property type="entry name" value="DNA breaking-rejoining enzymes"/>
    <property type="match status" value="1"/>
</dbReference>
<dbReference type="EMBL" id="CALNXJ010000007">
    <property type="protein sequence ID" value="CAH3044275.1"/>
    <property type="molecule type" value="Genomic_DNA"/>
</dbReference>
<dbReference type="GO" id="GO:0015074">
    <property type="term" value="P:DNA integration"/>
    <property type="evidence" value="ECO:0007669"/>
    <property type="project" value="InterPro"/>
</dbReference>
<dbReference type="InterPro" id="IPR010998">
    <property type="entry name" value="Integrase_recombinase_N"/>
</dbReference>
<protein>
    <recommendedName>
        <fullName evidence="7">Tyr recombinase domain-containing protein</fullName>
    </recommendedName>
</protein>
<dbReference type="Gene3D" id="1.10.150.130">
    <property type="match status" value="1"/>
</dbReference>
<evidence type="ECO:0000313" key="6">
    <source>
        <dbReference type="Proteomes" id="UP001159428"/>
    </source>
</evidence>
<dbReference type="GO" id="GO:0006310">
    <property type="term" value="P:DNA recombination"/>
    <property type="evidence" value="ECO:0007669"/>
    <property type="project" value="UniProtKB-KW"/>
</dbReference>
<keyword evidence="2" id="KW-0233">DNA recombination</keyword>
<dbReference type="PROSITE" id="PS51898">
    <property type="entry name" value="TYR_RECOMBINASE"/>
    <property type="match status" value="1"/>
</dbReference>
<feature type="domain" description="Core-binding (CB)" evidence="4">
    <location>
        <begin position="306"/>
        <end position="389"/>
    </location>
</feature>
<gene>
    <name evidence="5" type="ORF">PMEA_00031072</name>
</gene>
<evidence type="ECO:0008006" key="7">
    <source>
        <dbReference type="Google" id="ProtNLM"/>
    </source>
</evidence>
<dbReference type="InterPro" id="IPR013762">
    <property type="entry name" value="Integrase-like_cat_sf"/>
</dbReference>
<evidence type="ECO:0000256" key="2">
    <source>
        <dbReference type="ARBA" id="ARBA00023172"/>
    </source>
</evidence>
<dbReference type="Proteomes" id="UP001159428">
    <property type="component" value="Unassembled WGS sequence"/>
</dbReference>
<dbReference type="AlphaFoldDB" id="A0AAU9W0M6"/>
<dbReference type="CDD" id="cd09275">
    <property type="entry name" value="RNase_HI_RT_DIRS1"/>
    <property type="match status" value="1"/>
</dbReference>
<proteinExistence type="predicted"/>
<keyword evidence="1" id="KW-0238">DNA-binding</keyword>
<dbReference type="InterPro" id="IPR002104">
    <property type="entry name" value="Integrase_catalytic"/>
</dbReference>
<organism evidence="5 6">
    <name type="scientific">Pocillopora meandrina</name>
    <dbReference type="NCBI Taxonomy" id="46732"/>
    <lineage>
        <taxon>Eukaryota</taxon>
        <taxon>Metazoa</taxon>
        <taxon>Cnidaria</taxon>
        <taxon>Anthozoa</taxon>
        <taxon>Hexacorallia</taxon>
        <taxon>Scleractinia</taxon>
        <taxon>Astrocoeniina</taxon>
        <taxon>Pocilloporidae</taxon>
        <taxon>Pocillopora</taxon>
    </lineage>
</organism>
<sequence>MQNIKDTVLLFNKLGFHLHPLKSVVIPTKRLTFLGFNLDSGSMTVSATEQKVLKTLKSCKKLKAKQNSLISEVAEVIGILVSNFPGTQFGQLYYRSLEYDKTNALICSKGNYNAPMKLSSRSMIKLDWWISNMPVACKNIQPLKANIQLQTDASNKGWGAVYGDQQIGGRWNTNEAMDHINILELKAAFFALKSFCSQANKTHVQIQIDNTTAVSYINNMGGSKSPVLNTLAIELWEWCIHRNIWFNPTMPTENSAGQRERHIDRTSVAHTNMVPPGSTVTVQPTLDLPTISQTTSAHNTQQTAPITPETPLNEVIEVLMASWRPGTKKQYSTYLNKWLEFCSKRTIDYSSLKISEAVEFLMALHSQGLRYSSINTARSALSSILKLDNCDNFGTHSLVTRFMKGIYELIKPKPKYNQIWDVSQVLDYLKTLYPLEKLSLKELTQKTVMLLLLVTGQRGQFIHLLSLNGIQLTSQTAYLSLEEHTKTSRPNKAAAAVTITEFTPDSRICPLTTLKAYIKETETLRNGENKLFISFIKPNKAVSRDTISRWTKQVLTNSGIDTKMFTSHSTRAASATKAHQKEIPLDTILNTIGWESAETFRKYYHKPV</sequence>
<dbReference type="InterPro" id="IPR011010">
    <property type="entry name" value="DNA_brk_join_enz"/>
</dbReference>
<dbReference type="PROSITE" id="PS51900">
    <property type="entry name" value="CB"/>
    <property type="match status" value="1"/>
</dbReference>
<feature type="domain" description="Tyr recombinase" evidence="3">
    <location>
        <begin position="410"/>
        <end position="608"/>
    </location>
</feature>
<dbReference type="PANTHER" id="PTHR35617">
    <property type="entry name" value="PHAGE_INTEGRASE DOMAIN-CONTAINING PROTEIN"/>
    <property type="match status" value="1"/>
</dbReference>
<reference evidence="5 6" key="1">
    <citation type="submission" date="2022-05" db="EMBL/GenBank/DDBJ databases">
        <authorList>
            <consortium name="Genoscope - CEA"/>
            <person name="William W."/>
        </authorList>
    </citation>
    <scope>NUCLEOTIDE SEQUENCE [LARGE SCALE GENOMIC DNA]</scope>
</reference>
<keyword evidence="6" id="KW-1185">Reference proteome</keyword>
<name>A0AAU9W0M6_9CNID</name>
<evidence type="ECO:0000259" key="4">
    <source>
        <dbReference type="PROSITE" id="PS51900"/>
    </source>
</evidence>
<dbReference type="Gene3D" id="1.10.443.10">
    <property type="entry name" value="Intergrase catalytic core"/>
    <property type="match status" value="1"/>
</dbReference>
<evidence type="ECO:0000256" key="1">
    <source>
        <dbReference type="ARBA" id="ARBA00023125"/>
    </source>
</evidence>
<evidence type="ECO:0000313" key="5">
    <source>
        <dbReference type="EMBL" id="CAH3044275.1"/>
    </source>
</evidence>
<dbReference type="InterPro" id="IPR044068">
    <property type="entry name" value="CB"/>
</dbReference>
<dbReference type="PANTHER" id="PTHR35617:SF3">
    <property type="entry name" value="CORE-BINDING (CB) DOMAIN-CONTAINING PROTEIN"/>
    <property type="match status" value="1"/>
</dbReference>